<keyword evidence="3" id="KW-1185">Reference proteome</keyword>
<dbReference type="Proteomes" id="UP000050795">
    <property type="component" value="Unassembled WGS sequence"/>
</dbReference>
<feature type="transmembrane region" description="Helical" evidence="2">
    <location>
        <begin position="120"/>
        <end position="139"/>
    </location>
</feature>
<evidence type="ECO:0000256" key="1">
    <source>
        <dbReference type="SAM" id="MobiDB-lite"/>
    </source>
</evidence>
<dbReference type="WBParaSite" id="TREG1_58870.1">
    <property type="protein sequence ID" value="TREG1_58870.1"/>
    <property type="gene ID" value="TREG1_58870"/>
</dbReference>
<keyword evidence="2" id="KW-0812">Transmembrane</keyword>
<dbReference type="AlphaFoldDB" id="A0AA85K0Q2"/>
<reference evidence="3" key="1">
    <citation type="submission" date="2022-06" db="EMBL/GenBank/DDBJ databases">
        <authorList>
            <person name="Berger JAMES D."/>
            <person name="Berger JAMES D."/>
        </authorList>
    </citation>
    <scope>NUCLEOTIDE SEQUENCE [LARGE SCALE GENOMIC DNA]</scope>
</reference>
<name>A0AA85K0Q2_TRIRE</name>
<evidence type="ECO:0000313" key="4">
    <source>
        <dbReference type="WBParaSite" id="TREG1_58870.1"/>
    </source>
</evidence>
<keyword evidence="2" id="KW-1133">Transmembrane helix</keyword>
<protein>
    <recommendedName>
        <fullName evidence="5">Transmembrane protein</fullName>
    </recommendedName>
</protein>
<organism evidence="3 4">
    <name type="scientific">Trichobilharzia regenti</name>
    <name type="common">Nasal bird schistosome</name>
    <dbReference type="NCBI Taxonomy" id="157069"/>
    <lineage>
        <taxon>Eukaryota</taxon>
        <taxon>Metazoa</taxon>
        <taxon>Spiralia</taxon>
        <taxon>Lophotrochozoa</taxon>
        <taxon>Platyhelminthes</taxon>
        <taxon>Trematoda</taxon>
        <taxon>Digenea</taxon>
        <taxon>Strigeidida</taxon>
        <taxon>Schistosomatoidea</taxon>
        <taxon>Schistosomatidae</taxon>
        <taxon>Trichobilharzia</taxon>
    </lineage>
</organism>
<feature type="transmembrane region" description="Helical" evidence="2">
    <location>
        <begin position="145"/>
        <end position="166"/>
    </location>
</feature>
<feature type="transmembrane region" description="Helical" evidence="2">
    <location>
        <begin position="90"/>
        <end position="108"/>
    </location>
</feature>
<feature type="transmembrane region" description="Helical" evidence="2">
    <location>
        <begin position="230"/>
        <end position="254"/>
    </location>
</feature>
<reference evidence="4" key="2">
    <citation type="submission" date="2023-11" db="UniProtKB">
        <authorList>
            <consortium name="WormBaseParasite"/>
        </authorList>
    </citation>
    <scope>IDENTIFICATION</scope>
</reference>
<sequence>MTTSSNEVKNENQTILPFTPSDELSSTQESVNSRSNTEPVSNQSSVERRTWEFIWKTFIIVSVQITIVWEICALVLLVSQIYEWMKENTWFSWTCGILGTVLQLEMLLIPQLQFAFRYNYIYLIIATIIVAFAAAVPLIDLPFWWTFVTWIITVIIAGIVVAVSVVNRFDVLKSFGEFILVTFIVELAFVIIFFPFIFLREFDEIAIIVQALLGDRRFTFQDNQHVLCGLIIAMLIIWLHLLVSTEVAIFIVSINRTEETGGRRLFGTSADKYLEL</sequence>
<evidence type="ECO:0008006" key="5">
    <source>
        <dbReference type="Google" id="ProtNLM"/>
    </source>
</evidence>
<accession>A0AA85K0Q2</accession>
<feature type="transmembrane region" description="Helical" evidence="2">
    <location>
        <begin position="53"/>
        <end position="78"/>
    </location>
</feature>
<proteinExistence type="predicted"/>
<feature type="transmembrane region" description="Helical" evidence="2">
    <location>
        <begin position="178"/>
        <end position="198"/>
    </location>
</feature>
<evidence type="ECO:0000256" key="2">
    <source>
        <dbReference type="SAM" id="Phobius"/>
    </source>
</evidence>
<keyword evidence="2" id="KW-0472">Membrane</keyword>
<evidence type="ECO:0000313" key="3">
    <source>
        <dbReference type="Proteomes" id="UP000050795"/>
    </source>
</evidence>
<feature type="region of interest" description="Disordered" evidence="1">
    <location>
        <begin position="1"/>
        <end position="40"/>
    </location>
</feature>